<protein>
    <submittedName>
        <fullName evidence="2">ATPase P</fullName>
    </submittedName>
</protein>
<dbReference type="AlphaFoldDB" id="A0AAE3AH53"/>
<dbReference type="RefSeq" id="WP_302929103.1">
    <property type="nucleotide sequence ID" value="NZ_JAJEPW010000029.1"/>
</dbReference>
<evidence type="ECO:0000313" key="3">
    <source>
        <dbReference type="Proteomes" id="UP001199319"/>
    </source>
</evidence>
<keyword evidence="1" id="KW-0812">Transmembrane</keyword>
<gene>
    <name evidence="2" type="ORF">LKD37_10080</name>
</gene>
<dbReference type="EMBL" id="JAJEPW010000029">
    <property type="protein sequence ID" value="MCC2129863.1"/>
    <property type="molecule type" value="Genomic_DNA"/>
</dbReference>
<evidence type="ECO:0000256" key="1">
    <source>
        <dbReference type="SAM" id="Phobius"/>
    </source>
</evidence>
<accession>A0AAE3AH53</accession>
<reference evidence="2" key="1">
    <citation type="submission" date="2021-10" db="EMBL/GenBank/DDBJ databases">
        <title>Anaerobic single-cell dispensing facilitates the cultivation of human gut bacteria.</title>
        <authorList>
            <person name="Afrizal A."/>
        </authorList>
    </citation>
    <scope>NUCLEOTIDE SEQUENCE</scope>
    <source>
        <strain evidence="2">CLA-AA-H272</strain>
    </source>
</reference>
<sequence length="333" mass="37343">MIFAPARLGSVTLDNETLAADKKGCRRFGPCGVGEKALYLNSFFIDRHYYVALSSVRRVFKRVAMSKGGFTGKGAFGSIPYLVVEYDGGEKQCNFKHEEDVDNLLAYLSKLCPDLPLQSRKVEQHMAQQRAENARRYLKELTPQAQAERERLEQARTFLEDHTNLTRRLSQAAKAKRVNDRSNPSYKWVALAIVIAGLVALVYGVVSMIRGANSVGIYFALFGLAAVFLFSGAHVLPTARNNKTALTREWEQAQADLAAVLPKDFPLPARYAHPVVLTRMIRVLREGRAQTADEALDVVKRDLKALTADVQVEQWEYDEVVAVKPMFLLSDYQ</sequence>
<feature type="transmembrane region" description="Helical" evidence="1">
    <location>
        <begin position="186"/>
        <end position="209"/>
    </location>
</feature>
<comment type="caution">
    <text evidence="2">The sequence shown here is derived from an EMBL/GenBank/DDBJ whole genome shotgun (WGS) entry which is preliminary data.</text>
</comment>
<organism evidence="2 3">
    <name type="scientific">Brotocaccenecus cirricatena</name>
    <dbReference type="NCBI Taxonomy" id="3064195"/>
    <lineage>
        <taxon>Bacteria</taxon>
        <taxon>Bacillati</taxon>
        <taxon>Bacillota</taxon>
        <taxon>Clostridia</taxon>
        <taxon>Eubacteriales</taxon>
        <taxon>Oscillospiraceae</taxon>
        <taxon>Brotocaccenecus</taxon>
    </lineage>
</organism>
<evidence type="ECO:0000313" key="2">
    <source>
        <dbReference type="EMBL" id="MCC2129863.1"/>
    </source>
</evidence>
<proteinExistence type="predicted"/>
<feature type="transmembrane region" description="Helical" evidence="1">
    <location>
        <begin position="215"/>
        <end position="236"/>
    </location>
</feature>
<keyword evidence="1" id="KW-0472">Membrane</keyword>
<keyword evidence="1" id="KW-1133">Transmembrane helix</keyword>
<keyword evidence="3" id="KW-1185">Reference proteome</keyword>
<name>A0AAE3AH53_9FIRM</name>
<dbReference type="Proteomes" id="UP001199319">
    <property type="component" value="Unassembled WGS sequence"/>
</dbReference>